<proteinExistence type="predicted"/>
<feature type="compositionally biased region" description="Acidic residues" evidence="9">
    <location>
        <begin position="412"/>
        <end position="422"/>
    </location>
</feature>
<evidence type="ECO:0000256" key="9">
    <source>
        <dbReference type="SAM" id="MobiDB-lite"/>
    </source>
</evidence>
<dbReference type="Pfam" id="PF00069">
    <property type="entry name" value="Pkinase"/>
    <property type="match status" value="1"/>
</dbReference>
<evidence type="ECO:0000256" key="6">
    <source>
        <dbReference type="ARBA" id="ARBA00022840"/>
    </source>
</evidence>
<protein>
    <recommendedName>
        <fullName evidence="1">non-specific serine/threonine protein kinase</fullName>
        <ecNumber evidence="1">2.7.11.1</ecNumber>
    </recommendedName>
</protein>
<organism evidence="11 12">
    <name type="scientific">Effrenium voratum</name>
    <dbReference type="NCBI Taxonomy" id="2562239"/>
    <lineage>
        <taxon>Eukaryota</taxon>
        <taxon>Sar</taxon>
        <taxon>Alveolata</taxon>
        <taxon>Dinophyceae</taxon>
        <taxon>Suessiales</taxon>
        <taxon>Symbiodiniaceae</taxon>
        <taxon>Effrenium</taxon>
    </lineage>
</organism>
<dbReference type="AlphaFoldDB" id="A0AA36NFC8"/>
<dbReference type="GO" id="GO:0004674">
    <property type="term" value="F:protein serine/threonine kinase activity"/>
    <property type="evidence" value="ECO:0007669"/>
    <property type="project" value="UniProtKB-KW"/>
</dbReference>
<dbReference type="EC" id="2.7.11.1" evidence="1"/>
<keyword evidence="5" id="KW-0418">Kinase</keyword>
<evidence type="ECO:0000256" key="5">
    <source>
        <dbReference type="ARBA" id="ARBA00022777"/>
    </source>
</evidence>
<dbReference type="GO" id="GO:0005524">
    <property type="term" value="F:ATP binding"/>
    <property type="evidence" value="ECO:0007669"/>
    <property type="project" value="UniProtKB-KW"/>
</dbReference>
<evidence type="ECO:0000259" key="10">
    <source>
        <dbReference type="PROSITE" id="PS50011"/>
    </source>
</evidence>
<evidence type="ECO:0000256" key="1">
    <source>
        <dbReference type="ARBA" id="ARBA00012513"/>
    </source>
</evidence>
<dbReference type="PROSITE" id="PS00108">
    <property type="entry name" value="PROTEIN_KINASE_ST"/>
    <property type="match status" value="1"/>
</dbReference>
<keyword evidence="3" id="KW-0808">Transferase</keyword>
<keyword evidence="4" id="KW-0547">Nucleotide-binding</keyword>
<dbReference type="EMBL" id="CAUJNA010003827">
    <property type="protein sequence ID" value="CAJ1410585.1"/>
    <property type="molecule type" value="Genomic_DNA"/>
</dbReference>
<dbReference type="PROSITE" id="PS50011">
    <property type="entry name" value="PROTEIN_KINASE_DOM"/>
    <property type="match status" value="1"/>
</dbReference>
<comment type="catalytic activity">
    <reaction evidence="8">
        <text>L-seryl-[protein] + ATP = O-phospho-L-seryl-[protein] + ADP + H(+)</text>
        <dbReference type="Rhea" id="RHEA:17989"/>
        <dbReference type="Rhea" id="RHEA-COMP:9863"/>
        <dbReference type="Rhea" id="RHEA-COMP:11604"/>
        <dbReference type="ChEBI" id="CHEBI:15378"/>
        <dbReference type="ChEBI" id="CHEBI:29999"/>
        <dbReference type="ChEBI" id="CHEBI:30616"/>
        <dbReference type="ChEBI" id="CHEBI:83421"/>
        <dbReference type="ChEBI" id="CHEBI:456216"/>
        <dbReference type="EC" id="2.7.11.1"/>
    </reaction>
</comment>
<gene>
    <name evidence="11" type="ORF">EVOR1521_LOCUS31384</name>
</gene>
<evidence type="ECO:0000256" key="8">
    <source>
        <dbReference type="ARBA" id="ARBA00048679"/>
    </source>
</evidence>
<feature type="region of interest" description="Disordered" evidence="9">
    <location>
        <begin position="361"/>
        <end position="451"/>
    </location>
</feature>
<dbReference type="GO" id="GO:0005737">
    <property type="term" value="C:cytoplasm"/>
    <property type="evidence" value="ECO:0007669"/>
    <property type="project" value="TreeGrafter"/>
</dbReference>
<dbReference type="InterPro" id="IPR011009">
    <property type="entry name" value="Kinase-like_dom_sf"/>
</dbReference>
<evidence type="ECO:0000256" key="7">
    <source>
        <dbReference type="ARBA" id="ARBA00047899"/>
    </source>
</evidence>
<evidence type="ECO:0000256" key="4">
    <source>
        <dbReference type="ARBA" id="ARBA00022741"/>
    </source>
</evidence>
<name>A0AA36NFC8_9DINO</name>
<comment type="caution">
    <text evidence="11">The sequence shown here is derived from an EMBL/GenBank/DDBJ whole genome shotgun (WGS) entry which is preliminary data.</text>
</comment>
<dbReference type="PANTHER" id="PTHR22967">
    <property type="entry name" value="SERINE/THREONINE PROTEIN KINASE"/>
    <property type="match status" value="1"/>
</dbReference>
<evidence type="ECO:0000256" key="2">
    <source>
        <dbReference type="ARBA" id="ARBA00022527"/>
    </source>
</evidence>
<dbReference type="Proteomes" id="UP001178507">
    <property type="component" value="Unassembled WGS sequence"/>
</dbReference>
<dbReference type="PANTHER" id="PTHR22967:SF57">
    <property type="entry name" value="AUXILIN, ISOFORM A-RELATED"/>
    <property type="match status" value="1"/>
</dbReference>
<keyword evidence="12" id="KW-1185">Reference proteome</keyword>
<dbReference type="InterPro" id="IPR000719">
    <property type="entry name" value="Prot_kinase_dom"/>
</dbReference>
<evidence type="ECO:0000313" key="12">
    <source>
        <dbReference type="Proteomes" id="UP001178507"/>
    </source>
</evidence>
<keyword evidence="6" id="KW-0067">ATP-binding</keyword>
<dbReference type="SMART" id="SM00220">
    <property type="entry name" value="S_TKc"/>
    <property type="match status" value="1"/>
</dbReference>
<dbReference type="SUPFAM" id="SSF56112">
    <property type="entry name" value="Protein kinase-like (PK-like)"/>
    <property type="match status" value="1"/>
</dbReference>
<comment type="catalytic activity">
    <reaction evidence="7">
        <text>L-threonyl-[protein] + ATP = O-phospho-L-threonyl-[protein] + ADP + H(+)</text>
        <dbReference type="Rhea" id="RHEA:46608"/>
        <dbReference type="Rhea" id="RHEA-COMP:11060"/>
        <dbReference type="Rhea" id="RHEA-COMP:11605"/>
        <dbReference type="ChEBI" id="CHEBI:15378"/>
        <dbReference type="ChEBI" id="CHEBI:30013"/>
        <dbReference type="ChEBI" id="CHEBI:30616"/>
        <dbReference type="ChEBI" id="CHEBI:61977"/>
        <dbReference type="ChEBI" id="CHEBI:456216"/>
        <dbReference type="EC" id="2.7.11.1"/>
    </reaction>
</comment>
<keyword evidence="2" id="KW-0723">Serine/threonine-protein kinase</keyword>
<evidence type="ECO:0000256" key="3">
    <source>
        <dbReference type="ARBA" id="ARBA00022679"/>
    </source>
</evidence>
<dbReference type="Gene3D" id="1.10.510.10">
    <property type="entry name" value="Transferase(Phosphotransferase) domain 1"/>
    <property type="match status" value="1"/>
</dbReference>
<reference evidence="11" key="1">
    <citation type="submission" date="2023-08" db="EMBL/GenBank/DDBJ databases">
        <authorList>
            <person name="Chen Y."/>
            <person name="Shah S."/>
            <person name="Dougan E. K."/>
            <person name="Thang M."/>
            <person name="Chan C."/>
        </authorList>
    </citation>
    <scope>NUCLEOTIDE SEQUENCE</scope>
</reference>
<accession>A0AA36NFC8</accession>
<evidence type="ECO:0000313" key="11">
    <source>
        <dbReference type="EMBL" id="CAJ1410585.1"/>
    </source>
</evidence>
<dbReference type="InterPro" id="IPR008271">
    <property type="entry name" value="Ser/Thr_kinase_AS"/>
</dbReference>
<feature type="domain" description="Protein kinase" evidence="10">
    <location>
        <begin position="18"/>
        <end position="306"/>
    </location>
</feature>
<sequence>MAWLWGASCRFTVAGREVIQESLIADGGFAYVYRGRDAQTGEALAIRRALLQDAEAHQAAQLEMTLLLRLPHHDHVVRFLGADVVEGTGAPGPSKTQAVSLFELCTGGTLFARVEAVVERARAGPHMRYCCPCLPEAEALAALSGTASALHHLHAHRIIHYDVKSENLMLGSDGRWKLGDFGSASERSFDLQGAPRKLLLEAEAFVHGRCTPIFRAPEVADVHLRWPIGPKADMFSLGCVLFACLTGIHPFPMDSALANIQAKYHLPPESDAYSEVILRWLRQLLQREPQHRPDATTLARQVEAFVSGGSVPAEKVDVEAAVVEDWVADFSQLPSADLAVEVGLIDVPYCDREGAASIACETSKSERPAEALPGKQERSSTPAPTDVPVSPRPEPENNGTLPHSEVPQVTDAECDAGDIPDDEASHPIPRVSNSGLAREVQTEARVKVPRKRRPVPCLCASIRTRD</sequence>